<dbReference type="Proteomes" id="UP001152797">
    <property type="component" value="Unassembled WGS sequence"/>
</dbReference>
<evidence type="ECO:0000256" key="2">
    <source>
        <dbReference type="ARBA" id="ARBA00023027"/>
    </source>
</evidence>
<keyword evidence="1" id="KW-0560">Oxidoreductase</keyword>
<evidence type="ECO:0000313" key="5">
    <source>
        <dbReference type="EMBL" id="CAL1146990.1"/>
    </source>
</evidence>
<dbReference type="GO" id="GO:0051287">
    <property type="term" value="F:NAD binding"/>
    <property type="evidence" value="ECO:0007669"/>
    <property type="project" value="InterPro"/>
</dbReference>
<dbReference type="EMBL" id="CAMXCT020001853">
    <property type="protein sequence ID" value="CAL1146990.1"/>
    <property type="molecule type" value="Genomic_DNA"/>
</dbReference>
<dbReference type="GO" id="GO:0016618">
    <property type="term" value="F:hydroxypyruvate reductase [NAD(P)H] activity"/>
    <property type="evidence" value="ECO:0007669"/>
    <property type="project" value="TreeGrafter"/>
</dbReference>
<dbReference type="PANTHER" id="PTHR10996">
    <property type="entry name" value="2-HYDROXYACID DEHYDROGENASE-RELATED"/>
    <property type="match status" value="1"/>
</dbReference>
<dbReference type="GO" id="GO:0005829">
    <property type="term" value="C:cytosol"/>
    <property type="evidence" value="ECO:0007669"/>
    <property type="project" value="TreeGrafter"/>
</dbReference>
<dbReference type="Pfam" id="PF02826">
    <property type="entry name" value="2-Hacid_dh_C"/>
    <property type="match status" value="1"/>
</dbReference>
<dbReference type="OrthoDB" id="298012at2759"/>
<comment type="caution">
    <text evidence="4">The sequence shown here is derived from an EMBL/GenBank/DDBJ whole genome shotgun (WGS) entry which is preliminary data.</text>
</comment>
<dbReference type="PROSITE" id="PS00671">
    <property type="entry name" value="D_2_HYDROXYACID_DH_3"/>
    <property type="match status" value="1"/>
</dbReference>
<feature type="domain" description="D-isomer specific 2-hydroxyacid dehydrogenase NAD-binding" evidence="3">
    <location>
        <begin position="1"/>
        <end position="99"/>
    </location>
</feature>
<reference evidence="5" key="2">
    <citation type="submission" date="2024-04" db="EMBL/GenBank/DDBJ databases">
        <authorList>
            <person name="Chen Y."/>
            <person name="Shah S."/>
            <person name="Dougan E. K."/>
            <person name="Thang M."/>
            <person name="Chan C."/>
        </authorList>
    </citation>
    <scope>NUCLEOTIDE SEQUENCE [LARGE SCALE GENOMIC DNA]</scope>
</reference>
<name>A0A9P1CL82_9DINO</name>
<gene>
    <name evidence="4" type="ORF">C1SCF055_LOCUS20347</name>
</gene>
<dbReference type="EMBL" id="CAMXCT010001853">
    <property type="protein sequence ID" value="CAI3993615.1"/>
    <property type="molecule type" value="Genomic_DNA"/>
</dbReference>
<proteinExistence type="predicted"/>
<keyword evidence="7" id="KW-1185">Reference proteome</keyword>
<evidence type="ECO:0000313" key="6">
    <source>
        <dbReference type="EMBL" id="CAL4780927.1"/>
    </source>
</evidence>
<dbReference type="SUPFAM" id="SSF51735">
    <property type="entry name" value="NAD(P)-binding Rossmann-fold domains"/>
    <property type="match status" value="1"/>
</dbReference>
<dbReference type="InterPro" id="IPR006140">
    <property type="entry name" value="D-isomer_DH_NAD-bd"/>
</dbReference>
<evidence type="ECO:0000256" key="1">
    <source>
        <dbReference type="ARBA" id="ARBA00023002"/>
    </source>
</evidence>
<dbReference type="EMBL" id="CAMXCT030001853">
    <property type="protein sequence ID" value="CAL4780927.1"/>
    <property type="molecule type" value="Genomic_DNA"/>
</dbReference>
<protein>
    <submittedName>
        <fullName evidence="6">D-isomer specific 2-hydroxyacid dehydrogenase NAD-binding domain-containing protein</fullName>
    </submittedName>
</protein>
<sequence>MRVVAVDARPPAVTPPGVAWIGTDDQLPRLLAESDFVVVAVPLLPATRNMIGVKELSLMKSDAVLINIARGPIVDEVPFWAALQGEKIGGAVLDVWWNDFSWFQNGTWPSTYNFSSLPNFG</sequence>
<reference evidence="4" key="1">
    <citation type="submission" date="2022-10" db="EMBL/GenBank/DDBJ databases">
        <authorList>
            <person name="Chen Y."/>
            <person name="Dougan E. K."/>
            <person name="Chan C."/>
            <person name="Rhodes N."/>
            <person name="Thang M."/>
        </authorList>
    </citation>
    <scope>NUCLEOTIDE SEQUENCE</scope>
</reference>
<accession>A0A9P1CL82</accession>
<evidence type="ECO:0000313" key="7">
    <source>
        <dbReference type="Proteomes" id="UP001152797"/>
    </source>
</evidence>
<dbReference type="InterPro" id="IPR036291">
    <property type="entry name" value="NAD(P)-bd_dom_sf"/>
</dbReference>
<dbReference type="AlphaFoldDB" id="A0A9P1CL82"/>
<keyword evidence="2" id="KW-0520">NAD</keyword>
<dbReference type="Gene3D" id="3.40.50.720">
    <property type="entry name" value="NAD(P)-binding Rossmann-like Domain"/>
    <property type="match status" value="1"/>
</dbReference>
<dbReference type="GO" id="GO:0030267">
    <property type="term" value="F:glyoxylate reductase (NADPH) activity"/>
    <property type="evidence" value="ECO:0007669"/>
    <property type="project" value="TreeGrafter"/>
</dbReference>
<evidence type="ECO:0000259" key="3">
    <source>
        <dbReference type="Pfam" id="PF02826"/>
    </source>
</evidence>
<organism evidence="4">
    <name type="scientific">Cladocopium goreaui</name>
    <dbReference type="NCBI Taxonomy" id="2562237"/>
    <lineage>
        <taxon>Eukaryota</taxon>
        <taxon>Sar</taxon>
        <taxon>Alveolata</taxon>
        <taxon>Dinophyceae</taxon>
        <taxon>Suessiales</taxon>
        <taxon>Symbiodiniaceae</taxon>
        <taxon>Cladocopium</taxon>
    </lineage>
</organism>
<evidence type="ECO:0000313" key="4">
    <source>
        <dbReference type="EMBL" id="CAI3993615.1"/>
    </source>
</evidence>
<dbReference type="PANTHER" id="PTHR10996:SF178">
    <property type="entry name" value="2-HYDROXYACID DEHYDROGENASE YGL185C-RELATED"/>
    <property type="match status" value="1"/>
</dbReference>
<dbReference type="InterPro" id="IPR029753">
    <property type="entry name" value="D-isomer_DH_CS"/>
</dbReference>
<dbReference type="InterPro" id="IPR050223">
    <property type="entry name" value="D-isomer_2-hydroxyacid_DH"/>
</dbReference>